<keyword evidence="2" id="KW-1185">Reference proteome</keyword>
<dbReference type="InterPro" id="IPR044687">
    <property type="entry name" value="LPA3"/>
</dbReference>
<dbReference type="InParanoid" id="A0A251UVM2"/>
<sequence length="65" mass="7510">MYLLEYIHCRIDTYSIVITHINRPLPTSVSSYKGSSDEFTEANVQLALAVVRKLQEIRETRARIV</sequence>
<dbReference type="PANTHER" id="PTHR34051:SF2">
    <property type="entry name" value="PROTEIN LPA3"/>
    <property type="match status" value="1"/>
</dbReference>
<name>A0A251UVM2_HELAN</name>
<accession>A0A251UVM2</accession>
<dbReference type="PANTHER" id="PTHR34051">
    <property type="entry name" value="PROTEIN LOW PSII ACCUMULATION 3, CHLOROPLASTIC"/>
    <property type="match status" value="1"/>
</dbReference>
<dbReference type="EMBL" id="CM007893">
    <property type="protein sequence ID" value="OTG27415.1"/>
    <property type="molecule type" value="Genomic_DNA"/>
</dbReference>
<protein>
    <submittedName>
        <fullName evidence="1">Uncharacterized protein</fullName>
    </submittedName>
</protein>
<gene>
    <name evidence="1" type="ORF">HannXRQ_Chr04g0099771</name>
</gene>
<evidence type="ECO:0000313" key="1">
    <source>
        <dbReference type="EMBL" id="OTG27415.1"/>
    </source>
</evidence>
<organism evidence="1 2">
    <name type="scientific">Helianthus annuus</name>
    <name type="common">Common sunflower</name>
    <dbReference type="NCBI Taxonomy" id="4232"/>
    <lineage>
        <taxon>Eukaryota</taxon>
        <taxon>Viridiplantae</taxon>
        <taxon>Streptophyta</taxon>
        <taxon>Embryophyta</taxon>
        <taxon>Tracheophyta</taxon>
        <taxon>Spermatophyta</taxon>
        <taxon>Magnoliopsida</taxon>
        <taxon>eudicotyledons</taxon>
        <taxon>Gunneridae</taxon>
        <taxon>Pentapetalae</taxon>
        <taxon>asterids</taxon>
        <taxon>campanulids</taxon>
        <taxon>Asterales</taxon>
        <taxon>Asteraceae</taxon>
        <taxon>Asteroideae</taxon>
        <taxon>Heliantheae alliance</taxon>
        <taxon>Heliantheae</taxon>
        <taxon>Helianthus</taxon>
    </lineage>
</organism>
<dbReference type="Proteomes" id="UP000215914">
    <property type="component" value="Chromosome 4"/>
</dbReference>
<proteinExistence type="predicted"/>
<evidence type="ECO:0000313" key="2">
    <source>
        <dbReference type="Proteomes" id="UP000215914"/>
    </source>
</evidence>
<dbReference type="AlphaFoldDB" id="A0A251UVM2"/>
<reference evidence="2" key="1">
    <citation type="journal article" date="2017" name="Nature">
        <title>The sunflower genome provides insights into oil metabolism, flowering and Asterid evolution.</title>
        <authorList>
            <person name="Badouin H."/>
            <person name="Gouzy J."/>
            <person name="Grassa C.J."/>
            <person name="Murat F."/>
            <person name="Staton S.E."/>
            <person name="Cottret L."/>
            <person name="Lelandais-Briere C."/>
            <person name="Owens G.L."/>
            <person name="Carrere S."/>
            <person name="Mayjonade B."/>
            <person name="Legrand L."/>
            <person name="Gill N."/>
            <person name="Kane N.C."/>
            <person name="Bowers J.E."/>
            <person name="Hubner S."/>
            <person name="Bellec A."/>
            <person name="Berard A."/>
            <person name="Berges H."/>
            <person name="Blanchet N."/>
            <person name="Boniface M.C."/>
            <person name="Brunel D."/>
            <person name="Catrice O."/>
            <person name="Chaidir N."/>
            <person name="Claudel C."/>
            <person name="Donnadieu C."/>
            <person name="Faraut T."/>
            <person name="Fievet G."/>
            <person name="Helmstetter N."/>
            <person name="King M."/>
            <person name="Knapp S.J."/>
            <person name="Lai Z."/>
            <person name="Le Paslier M.C."/>
            <person name="Lippi Y."/>
            <person name="Lorenzon L."/>
            <person name="Mandel J.R."/>
            <person name="Marage G."/>
            <person name="Marchand G."/>
            <person name="Marquand E."/>
            <person name="Bret-Mestries E."/>
            <person name="Morien E."/>
            <person name="Nambeesan S."/>
            <person name="Nguyen T."/>
            <person name="Pegot-Espagnet P."/>
            <person name="Pouilly N."/>
            <person name="Raftis F."/>
            <person name="Sallet E."/>
            <person name="Schiex T."/>
            <person name="Thomas J."/>
            <person name="Vandecasteele C."/>
            <person name="Vares D."/>
            <person name="Vear F."/>
            <person name="Vautrin S."/>
            <person name="Crespi M."/>
            <person name="Mangin B."/>
            <person name="Burke J.M."/>
            <person name="Salse J."/>
            <person name="Munos S."/>
            <person name="Vincourt P."/>
            <person name="Rieseberg L.H."/>
            <person name="Langlade N.B."/>
        </authorList>
    </citation>
    <scope>NUCLEOTIDE SEQUENCE [LARGE SCALE GENOMIC DNA]</scope>
    <source>
        <strain evidence="2">cv. SF193</strain>
    </source>
</reference>